<keyword evidence="3" id="KW-1185">Reference proteome</keyword>
<evidence type="ECO:0000313" key="3">
    <source>
        <dbReference type="Proteomes" id="UP000823749"/>
    </source>
</evidence>
<feature type="transmembrane region" description="Helical" evidence="1">
    <location>
        <begin position="157"/>
        <end position="178"/>
    </location>
</feature>
<sequence>MISVQKEAMIADIMDKQNQDNWDFHFTRHLRDWEKHQLGILVQLVSVVQLQESQEDSIQWKWSEKSDGVISELVVLCLGLGFFWAVVVSCVRGVIYVPLFSPLSRVSGVYWGLFCVFAWVSCLGVGCFALVFVYFLLSQSLVVSVPHVSVCPFSSFPFIWCVLVFLVSPLVFVPILLLSF</sequence>
<keyword evidence="1" id="KW-0812">Transmembrane</keyword>
<accession>A0AAV6KBS5</accession>
<keyword evidence="1" id="KW-0472">Membrane</keyword>
<evidence type="ECO:0000256" key="1">
    <source>
        <dbReference type="SAM" id="Phobius"/>
    </source>
</evidence>
<dbReference type="Proteomes" id="UP000823749">
    <property type="component" value="Chromosome 5"/>
</dbReference>
<feature type="transmembrane region" description="Helical" evidence="1">
    <location>
        <begin position="73"/>
        <end position="97"/>
    </location>
</feature>
<keyword evidence="1" id="KW-1133">Transmembrane helix</keyword>
<gene>
    <name evidence="2" type="ORF">RHGRI_015012</name>
</gene>
<proteinExistence type="predicted"/>
<protein>
    <submittedName>
        <fullName evidence="2">Uncharacterized protein</fullName>
    </submittedName>
</protein>
<comment type="caution">
    <text evidence="2">The sequence shown here is derived from an EMBL/GenBank/DDBJ whole genome shotgun (WGS) entry which is preliminary data.</text>
</comment>
<reference evidence="2" key="1">
    <citation type="submission" date="2020-08" db="EMBL/GenBank/DDBJ databases">
        <title>Plant Genome Project.</title>
        <authorList>
            <person name="Zhang R.-G."/>
        </authorList>
    </citation>
    <scope>NUCLEOTIDE SEQUENCE</scope>
    <source>
        <strain evidence="2">WSP0</strain>
        <tissue evidence="2">Leaf</tissue>
    </source>
</reference>
<feature type="transmembrane region" description="Helical" evidence="1">
    <location>
        <begin position="109"/>
        <end position="137"/>
    </location>
</feature>
<evidence type="ECO:0000313" key="2">
    <source>
        <dbReference type="EMBL" id="KAG5549896.1"/>
    </source>
</evidence>
<dbReference type="EMBL" id="JACTNZ010000005">
    <property type="protein sequence ID" value="KAG5549896.1"/>
    <property type="molecule type" value="Genomic_DNA"/>
</dbReference>
<name>A0AAV6KBS5_9ERIC</name>
<organism evidence="2 3">
    <name type="scientific">Rhododendron griersonianum</name>
    <dbReference type="NCBI Taxonomy" id="479676"/>
    <lineage>
        <taxon>Eukaryota</taxon>
        <taxon>Viridiplantae</taxon>
        <taxon>Streptophyta</taxon>
        <taxon>Embryophyta</taxon>
        <taxon>Tracheophyta</taxon>
        <taxon>Spermatophyta</taxon>
        <taxon>Magnoliopsida</taxon>
        <taxon>eudicotyledons</taxon>
        <taxon>Gunneridae</taxon>
        <taxon>Pentapetalae</taxon>
        <taxon>asterids</taxon>
        <taxon>Ericales</taxon>
        <taxon>Ericaceae</taxon>
        <taxon>Ericoideae</taxon>
        <taxon>Rhodoreae</taxon>
        <taxon>Rhododendron</taxon>
    </lineage>
</organism>
<dbReference type="AlphaFoldDB" id="A0AAV6KBS5"/>